<sequence>MSTQTFDNRPIYHLAKADAWAQALAERRYEGVAADRADGFLHFSTAEQIAESARRHRAGEPDLMLLTVDPARLDPDTLKWETSRGGKLFPHIYGTVPLEAVVSLDPLPLGADGVHIFPDPLPGLTAG</sequence>
<dbReference type="PANTHER" id="PTHR34129">
    <property type="entry name" value="BLR1139 PROTEIN"/>
    <property type="match status" value="1"/>
</dbReference>
<protein>
    <submittedName>
        <fullName evidence="1">DUF952 domain-containing protein</fullName>
    </submittedName>
</protein>
<keyword evidence="2" id="KW-1185">Reference proteome</keyword>
<dbReference type="Gene3D" id="3.20.170.20">
    <property type="entry name" value="Protein of unknown function DUF952"/>
    <property type="match status" value="1"/>
</dbReference>
<evidence type="ECO:0000313" key="1">
    <source>
        <dbReference type="EMBL" id="MBP5856292.1"/>
    </source>
</evidence>
<evidence type="ECO:0000313" key="2">
    <source>
        <dbReference type="Proteomes" id="UP000672602"/>
    </source>
</evidence>
<dbReference type="InterPro" id="IPR009297">
    <property type="entry name" value="DUF952"/>
</dbReference>
<dbReference type="Pfam" id="PF06108">
    <property type="entry name" value="DUF952"/>
    <property type="match status" value="1"/>
</dbReference>
<gene>
    <name evidence="1" type="ORF">KAJ83_04680</name>
</gene>
<dbReference type="RefSeq" id="WP_210680882.1">
    <property type="nucleotide sequence ID" value="NZ_JAGMWN010000002.1"/>
</dbReference>
<name>A0A8J7RX02_9PROT</name>
<comment type="caution">
    <text evidence="1">The sequence shown here is derived from an EMBL/GenBank/DDBJ whole genome shotgun (WGS) entry which is preliminary data.</text>
</comment>
<organism evidence="1 2">
    <name type="scientific">Marivibrio halodurans</name>
    <dbReference type="NCBI Taxonomy" id="2039722"/>
    <lineage>
        <taxon>Bacteria</taxon>
        <taxon>Pseudomonadati</taxon>
        <taxon>Pseudomonadota</taxon>
        <taxon>Alphaproteobacteria</taxon>
        <taxon>Rhodospirillales</taxon>
        <taxon>Rhodospirillaceae</taxon>
        <taxon>Marivibrio</taxon>
    </lineage>
</organism>
<dbReference type="SUPFAM" id="SSF56399">
    <property type="entry name" value="ADP-ribosylation"/>
    <property type="match status" value="1"/>
</dbReference>
<accession>A0A8J7RX02</accession>
<dbReference type="Proteomes" id="UP000672602">
    <property type="component" value="Unassembled WGS sequence"/>
</dbReference>
<dbReference type="EMBL" id="JAGMWN010000002">
    <property type="protein sequence ID" value="MBP5856292.1"/>
    <property type="molecule type" value="Genomic_DNA"/>
</dbReference>
<dbReference type="AlphaFoldDB" id="A0A8J7RX02"/>
<reference evidence="1" key="1">
    <citation type="submission" date="2021-04" db="EMBL/GenBank/DDBJ databases">
        <authorList>
            <person name="Zhang D.-C."/>
        </authorList>
    </citation>
    <scope>NUCLEOTIDE SEQUENCE</scope>
    <source>
        <strain evidence="1">CGMCC 1.15697</strain>
    </source>
</reference>
<dbReference type="PANTHER" id="PTHR34129:SF1">
    <property type="entry name" value="DUF952 DOMAIN-CONTAINING PROTEIN"/>
    <property type="match status" value="1"/>
</dbReference>
<proteinExistence type="predicted"/>